<evidence type="ECO:0000313" key="2">
    <source>
        <dbReference type="EMBL" id="CEL00110.1"/>
    </source>
</evidence>
<feature type="non-terminal residue" evidence="2">
    <location>
        <position position="82"/>
    </location>
</feature>
<name>A0A0B7C6N7_9EUPU</name>
<sequence>EGSGSSSFGGGKFKIRDDIFKIHLDTSPLEPLEKLCGLRVDNFDDEGEADDEDDEPNFPPPPPMLDIPEEMLMSYESNLPLP</sequence>
<feature type="region of interest" description="Disordered" evidence="1">
    <location>
        <begin position="40"/>
        <end position="82"/>
    </location>
</feature>
<reference evidence="2" key="1">
    <citation type="submission" date="2014-12" db="EMBL/GenBank/DDBJ databases">
        <title>Insight into the proteome of Arion vulgaris.</title>
        <authorList>
            <person name="Aradska J."/>
            <person name="Bulat T."/>
            <person name="Smidak R."/>
            <person name="Sarate P."/>
            <person name="Gangsoo J."/>
            <person name="Sialana F."/>
            <person name="Bilban M."/>
            <person name="Lubec G."/>
        </authorList>
    </citation>
    <scope>NUCLEOTIDE SEQUENCE</scope>
    <source>
        <tissue evidence="2">Skin</tissue>
    </source>
</reference>
<dbReference type="EMBL" id="HACG01053239">
    <property type="protein sequence ID" value="CEL00110.1"/>
    <property type="molecule type" value="Transcribed_RNA"/>
</dbReference>
<dbReference type="AlphaFoldDB" id="A0A0B7C6N7"/>
<gene>
    <name evidence="2" type="primary">ORF222885</name>
</gene>
<protein>
    <submittedName>
        <fullName evidence="2">Uncharacterized protein</fullName>
    </submittedName>
</protein>
<feature type="compositionally biased region" description="Acidic residues" evidence="1">
    <location>
        <begin position="43"/>
        <end position="56"/>
    </location>
</feature>
<accession>A0A0B7C6N7</accession>
<evidence type="ECO:0000256" key="1">
    <source>
        <dbReference type="SAM" id="MobiDB-lite"/>
    </source>
</evidence>
<feature type="non-terminal residue" evidence="2">
    <location>
        <position position="1"/>
    </location>
</feature>
<proteinExistence type="predicted"/>
<organism evidence="2">
    <name type="scientific">Arion vulgaris</name>
    <dbReference type="NCBI Taxonomy" id="1028688"/>
    <lineage>
        <taxon>Eukaryota</taxon>
        <taxon>Metazoa</taxon>
        <taxon>Spiralia</taxon>
        <taxon>Lophotrochozoa</taxon>
        <taxon>Mollusca</taxon>
        <taxon>Gastropoda</taxon>
        <taxon>Heterobranchia</taxon>
        <taxon>Euthyneura</taxon>
        <taxon>Panpulmonata</taxon>
        <taxon>Eupulmonata</taxon>
        <taxon>Stylommatophora</taxon>
        <taxon>Helicina</taxon>
        <taxon>Arionoidea</taxon>
        <taxon>Arionidae</taxon>
        <taxon>Arion</taxon>
    </lineage>
</organism>